<dbReference type="OrthoDB" id="9809303at2"/>
<dbReference type="Pfam" id="PF02080">
    <property type="entry name" value="TrkA_C"/>
    <property type="match status" value="2"/>
</dbReference>
<dbReference type="AlphaFoldDB" id="A0A0J1JF71"/>
<accession>A0A0J1JF71</accession>
<proteinExistence type="predicted"/>
<keyword evidence="6 7" id="KW-0472">Membrane</keyword>
<reference evidence="9 10" key="1">
    <citation type="submission" date="2015-05" db="EMBL/GenBank/DDBJ databases">
        <title>Photobacterium galathea sp. nov.</title>
        <authorList>
            <person name="Machado H."/>
            <person name="Gram L."/>
        </authorList>
    </citation>
    <scope>NUCLEOTIDE SEQUENCE [LARGE SCALE GENOMIC DNA]</scope>
    <source>
        <strain evidence="9 10">CGMCC 1.12159</strain>
    </source>
</reference>
<keyword evidence="4" id="KW-0677">Repeat</keyword>
<dbReference type="Gene3D" id="3.30.70.1450">
    <property type="entry name" value="Regulator of K+ conductance, C-terminal domain"/>
    <property type="match status" value="2"/>
</dbReference>
<dbReference type="GO" id="GO:0008324">
    <property type="term" value="F:monoatomic cation transmembrane transporter activity"/>
    <property type="evidence" value="ECO:0007669"/>
    <property type="project" value="InterPro"/>
</dbReference>
<sequence length="576" mass="61537">MGWEQGIVLSMLVGIVFCLLATRIKPAYLFAGAAFIGFQCGLIDLVALAGNFTNSSLLTLVLLILVSIALEKTRLVSWVGKQISHGGQSSVIAKLGLSTAFLSSFTNNTAVVVSLIGAIKRNQRHAPSRLLIPLSYTAILGGTLTLIGTSTNLIINSFVEDAGLPSLGFFAPTAIGLAVLVVGLAILIPLSYLLPVYDDQVQDELSYFLEARVKANSALVGKTVAENGLRALRRLFLAEIIRDGQQFAPVCPDTRIEAGDILLFCGDIESVATLQEIEGVEFFGQHHMNGQSMVEAIVSHSAGIRGSTLKDVRFREHFDAVVVAIRRGHERLAGGLGNIELHAGDTLVVVPGKTFYEKKQQLNREFVLVNGLDSSAKLDSKKSCWVLLGFASVIGAALIGVLPIIKGLALYLVGLIALGVISFAELRRRFPIDIIVIVGSALSLAQLMISSGLSARMGALLISGFESEGMYGALIAVYLLTLVLTELVTNNAAAALAFPIAYSLALSYGVDPMPFIMAILFGASASFISPYGYQTNLLVYSVGNYKLTDYLRVGLPISCVYSAVVLVLIPYLFPFT</sequence>
<evidence type="ECO:0000256" key="3">
    <source>
        <dbReference type="ARBA" id="ARBA00022692"/>
    </source>
</evidence>
<organism evidence="9 10">
    <name type="scientific">Photobacterium aquae</name>
    <dbReference type="NCBI Taxonomy" id="1195763"/>
    <lineage>
        <taxon>Bacteria</taxon>
        <taxon>Pseudomonadati</taxon>
        <taxon>Pseudomonadota</taxon>
        <taxon>Gammaproteobacteria</taxon>
        <taxon>Vibrionales</taxon>
        <taxon>Vibrionaceae</taxon>
        <taxon>Photobacterium</taxon>
    </lineage>
</organism>
<evidence type="ECO:0000313" key="9">
    <source>
        <dbReference type="EMBL" id="KLV00337.1"/>
    </source>
</evidence>
<dbReference type="GO" id="GO:0006813">
    <property type="term" value="P:potassium ion transport"/>
    <property type="evidence" value="ECO:0007669"/>
    <property type="project" value="InterPro"/>
</dbReference>
<dbReference type="SUPFAM" id="SSF116726">
    <property type="entry name" value="TrkA C-terminal domain-like"/>
    <property type="match status" value="2"/>
</dbReference>
<evidence type="ECO:0000259" key="8">
    <source>
        <dbReference type="PROSITE" id="PS51202"/>
    </source>
</evidence>
<feature type="transmembrane region" description="Helical" evidence="7">
    <location>
        <begin position="514"/>
        <end position="533"/>
    </location>
</feature>
<dbReference type="PANTHER" id="PTHR43652">
    <property type="entry name" value="BASIC AMINO ACID ANTIPORTER YFCC-RELATED"/>
    <property type="match status" value="1"/>
</dbReference>
<dbReference type="Proteomes" id="UP000036097">
    <property type="component" value="Unassembled WGS sequence"/>
</dbReference>
<keyword evidence="3 7" id="KW-0812">Transmembrane</keyword>
<dbReference type="PANTHER" id="PTHR43652:SF2">
    <property type="entry name" value="BASIC AMINO ACID ANTIPORTER YFCC-RELATED"/>
    <property type="match status" value="1"/>
</dbReference>
<dbReference type="InterPro" id="IPR006037">
    <property type="entry name" value="RCK_C"/>
</dbReference>
<dbReference type="RefSeq" id="WP_047881150.1">
    <property type="nucleotide sequence ID" value="NZ_LDOT01000066.1"/>
</dbReference>
<feature type="transmembrane region" description="Helical" evidence="7">
    <location>
        <begin position="408"/>
        <end position="427"/>
    </location>
</feature>
<dbReference type="InterPro" id="IPR004680">
    <property type="entry name" value="Cit_transptr-like_dom"/>
</dbReference>
<dbReference type="EMBL" id="LDOT01000066">
    <property type="protein sequence ID" value="KLV00337.1"/>
    <property type="molecule type" value="Genomic_DNA"/>
</dbReference>
<comment type="subcellular location">
    <subcellularLocation>
        <location evidence="1">Membrane</location>
        <topology evidence="1">Multi-pass membrane protein</topology>
    </subcellularLocation>
</comment>
<dbReference type="GO" id="GO:0005886">
    <property type="term" value="C:plasma membrane"/>
    <property type="evidence" value="ECO:0007669"/>
    <property type="project" value="TreeGrafter"/>
</dbReference>
<evidence type="ECO:0000256" key="5">
    <source>
        <dbReference type="ARBA" id="ARBA00022989"/>
    </source>
</evidence>
<evidence type="ECO:0000256" key="2">
    <source>
        <dbReference type="ARBA" id="ARBA00022448"/>
    </source>
</evidence>
<feature type="transmembrane region" description="Helical" evidence="7">
    <location>
        <begin position="167"/>
        <end position="194"/>
    </location>
</feature>
<feature type="transmembrane region" description="Helical" evidence="7">
    <location>
        <begin position="434"/>
        <end position="455"/>
    </location>
</feature>
<feature type="transmembrane region" description="Helical" evidence="7">
    <location>
        <begin position="553"/>
        <end position="573"/>
    </location>
</feature>
<gene>
    <name evidence="9" type="ORF">ABT56_22495</name>
</gene>
<evidence type="ECO:0000256" key="6">
    <source>
        <dbReference type="ARBA" id="ARBA00023136"/>
    </source>
</evidence>
<name>A0A0J1JF71_9GAMM</name>
<feature type="transmembrane region" description="Helical" evidence="7">
    <location>
        <begin position="6"/>
        <end position="22"/>
    </location>
</feature>
<feature type="domain" description="RCK C-terminal" evidence="8">
    <location>
        <begin position="194"/>
        <end position="280"/>
    </location>
</feature>
<feature type="transmembrane region" description="Helical" evidence="7">
    <location>
        <begin position="55"/>
        <end position="71"/>
    </location>
</feature>
<dbReference type="PROSITE" id="PS51202">
    <property type="entry name" value="RCK_C"/>
    <property type="match status" value="2"/>
</dbReference>
<dbReference type="Pfam" id="PF03600">
    <property type="entry name" value="CitMHS"/>
    <property type="match status" value="1"/>
</dbReference>
<feature type="transmembrane region" description="Helical" evidence="7">
    <location>
        <begin position="29"/>
        <end position="49"/>
    </location>
</feature>
<evidence type="ECO:0000256" key="4">
    <source>
        <dbReference type="ARBA" id="ARBA00022737"/>
    </source>
</evidence>
<evidence type="ECO:0000256" key="7">
    <source>
        <dbReference type="SAM" id="Phobius"/>
    </source>
</evidence>
<evidence type="ECO:0000313" key="10">
    <source>
        <dbReference type="Proteomes" id="UP000036097"/>
    </source>
</evidence>
<feature type="transmembrane region" description="Helical" evidence="7">
    <location>
        <begin position="475"/>
        <end position="502"/>
    </location>
</feature>
<comment type="caution">
    <text evidence="9">The sequence shown here is derived from an EMBL/GenBank/DDBJ whole genome shotgun (WGS) entry which is preliminary data.</text>
</comment>
<keyword evidence="5 7" id="KW-1133">Transmembrane helix</keyword>
<dbReference type="STRING" id="1195763.ABT56_22495"/>
<protein>
    <submittedName>
        <fullName evidence="9">Potassium transporter TrkA</fullName>
    </submittedName>
</protein>
<evidence type="ECO:0000256" key="1">
    <source>
        <dbReference type="ARBA" id="ARBA00004141"/>
    </source>
</evidence>
<keyword evidence="2" id="KW-0813">Transport</keyword>
<dbReference type="InterPro" id="IPR036721">
    <property type="entry name" value="RCK_C_sf"/>
</dbReference>
<keyword evidence="10" id="KW-1185">Reference proteome</keyword>
<dbReference type="PATRIC" id="fig|1195763.3.peg.4816"/>
<dbReference type="InterPro" id="IPR051679">
    <property type="entry name" value="DASS-Related_Transporters"/>
</dbReference>
<feature type="transmembrane region" description="Helical" evidence="7">
    <location>
        <begin position="384"/>
        <end position="402"/>
    </location>
</feature>
<feature type="transmembrane region" description="Helical" evidence="7">
    <location>
        <begin position="130"/>
        <end position="155"/>
    </location>
</feature>
<feature type="domain" description="RCK C-terminal" evidence="8">
    <location>
        <begin position="281"/>
        <end position="365"/>
    </location>
</feature>